<feature type="domain" description="Peptidase S8/S53" evidence="1">
    <location>
        <begin position="180"/>
        <end position="437"/>
    </location>
</feature>
<dbReference type="Pfam" id="PF00082">
    <property type="entry name" value="Peptidase_S8"/>
    <property type="match status" value="1"/>
</dbReference>
<reference evidence="2 3" key="1">
    <citation type="submission" date="2012-02" db="EMBL/GenBank/DDBJ databases">
        <title>Improved High-Quality Draft Sequence of Rhizobium leguminosarum bv. trifolii WSM597.</title>
        <authorList>
            <consortium name="US DOE Joint Genome Institute"/>
            <person name="Lucas S."/>
            <person name="Han J."/>
            <person name="Lapidus A."/>
            <person name="Cheng J.-F."/>
            <person name="Goodwin L."/>
            <person name="Pitluck S."/>
            <person name="Peters L."/>
            <person name="Ovchinnikova G."/>
            <person name="Held B."/>
            <person name="Detter J.C."/>
            <person name="Han C."/>
            <person name="Tapia R."/>
            <person name="Land M."/>
            <person name="Hauser L."/>
            <person name="Kyrpides N."/>
            <person name="Ivanova N."/>
            <person name="Pagani I."/>
            <person name="Brau L."/>
            <person name="Yates R."/>
            <person name="O'Hara G."/>
            <person name="Rui T."/>
            <person name="Howieson J."/>
            <person name="Reeve W."/>
            <person name="Woyke T."/>
        </authorList>
    </citation>
    <scope>NUCLEOTIDE SEQUENCE [LARGE SCALE GENOMIC DNA]</scope>
    <source>
        <strain evidence="2 3">WSM597</strain>
    </source>
</reference>
<keyword evidence="2" id="KW-0378">Hydrolase</keyword>
<accession>I9NAX1</accession>
<dbReference type="InterPro" id="IPR034074">
    <property type="entry name" value="Y4bN_pept_dom"/>
</dbReference>
<sequence>MADDDRPQPAPLLYLAGRRERLMKFAEALPGWRPVEQAVRSEFREIEKVSLPDSSRAKHLPDAPSDKAIPLEIVLHADADDGGYILEGFASFANSIGLDVDLSRGRQNGGLCFLPMYAPKQLVPRLLQFSFLRALRSMPRIVPLDPVVRSLVPGFTVDLPTDPATAQEIKVAIFDGGLPSNHGLDKWVSRKKAPGVGNAIPSAQAHGLMVTSAFLFGSLDPSRTQAIPPANVDHWRVLGDDTTNDDFELYSVLERIETVLDSRPYDFVNISLGPDCAIEDDDVNAWTSTLDTLLADGETVATVACGNNGESDKDLGLHRIQPPSDGVNMIAVGAANNLGASWQRAPYSACGPGRSPGYVKPDIVSFGGTPTSPFLVLGAAAQGTGTQGTSFAAPLAMRSGVAIRAQFNDPLWAPTVKGLLIHHANAGSNDRTEVGWGRVSHEISDLVTCADGEAHIVYQRQMPTSGAVRLFLPVPAGLSGNVDIKATFCFFCEVDPEDSINYTRGGLEIQFRPDTHKLGKPYFKDGKLITPKLPPTDRFFQADDFYTPEFMRRDDAQKWETTITRTKTKRATSLNDPAFDVSHITRLHGHNGGRRPLIKFALILTLKNKAVDLYDQVVTASRNRLQPMVPRTDIRVITRS</sequence>
<evidence type="ECO:0000313" key="2">
    <source>
        <dbReference type="EMBL" id="EJB03862.1"/>
    </source>
</evidence>
<proteinExistence type="predicted"/>
<organism evidence="2 3">
    <name type="scientific">Rhizobium leguminosarum bv. trifolii WSM597</name>
    <dbReference type="NCBI Taxonomy" id="754764"/>
    <lineage>
        <taxon>Bacteria</taxon>
        <taxon>Pseudomonadati</taxon>
        <taxon>Pseudomonadota</taxon>
        <taxon>Alphaproteobacteria</taxon>
        <taxon>Hyphomicrobiales</taxon>
        <taxon>Rhizobiaceae</taxon>
        <taxon>Rhizobium/Agrobacterium group</taxon>
        <taxon>Rhizobium</taxon>
    </lineage>
</organism>
<dbReference type="EMBL" id="JH719381">
    <property type="protein sequence ID" value="EJB03862.1"/>
    <property type="molecule type" value="Genomic_DNA"/>
</dbReference>
<dbReference type="OrthoDB" id="5495859at2"/>
<keyword evidence="2" id="KW-0645">Protease</keyword>
<dbReference type="GO" id="GO:0004252">
    <property type="term" value="F:serine-type endopeptidase activity"/>
    <property type="evidence" value="ECO:0007669"/>
    <property type="project" value="InterPro"/>
</dbReference>
<dbReference type="InterPro" id="IPR036852">
    <property type="entry name" value="Peptidase_S8/S53_dom_sf"/>
</dbReference>
<dbReference type="InterPro" id="IPR000209">
    <property type="entry name" value="Peptidase_S8/S53_dom"/>
</dbReference>
<dbReference type="RefSeq" id="WP_003588062.1">
    <property type="nucleotide sequence ID" value="NZ_JH719381.1"/>
</dbReference>
<dbReference type="Proteomes" id="UP000005092">
    <property type="component" value="Unassembled WGS sequence"/>
</dbReference>
<dbReference type="SUPFAM" id="SSF52743">
    <property type="entry name" value="Subtilisin-like"/>
    <property type="match status" value="1"/>
</dbReference>
<name>I9NAX1_RHILT</name>
<gene>
    <name evidence="2" type="ORF">Rleg9DRAFT_2706</name>
</gene>
<dbReference type="HOGENOM" id="CLU_393698_0_0_5"/>
<dbReference type="GO" id="GO:0006508">
    <property type="term" value="P:proteolysis"/>
    <property type="evidence" value="ECO:0007669"/>
    <property type="project" value="UniProtKB-KW"/>
</dbReference>
<evidence type="ECO:0000259" key="1">
    <source>
        <dbReference type="Pfam" id="PF00082"/>
    </source>
</evidence>
<dbReference type="CDD" id="cd04847">
    <property type="entry name" value="Peptidases_S8_Subtilisin_like_2"/>
    <property type="match status" value="1"/>
</dbReference>
<evidence type="ECO:0000313" key="3">
    <source>
        <dbReference type="Proteomes" id="UP000005092"/>
    </source>
</evidence>
<dbReference type="Gene3D" id="3.40.50.200">
    <property type="entry name" value="Peptidase S8/S53 domain"/>
    <property type="match status" value="1"/>
</dbReference>
<protein>
    <submittedName>
        <fullName evidence="2">Subtilisin-like serine protease</fullName>
    </submittedName>
</protein>
<dbReference type="AlphaFoldDB" id="I9NAX1"/>